<keyword evidence="3" id="KW-1185">Reference proteome</keyword>
<evidence type="ECO:0000313" key="3">
    <source>
        <dbReference type="Proteomes" id="UP001206925"/>
    </source>
</evidence>
<protein>
    <submittedName>
        <fullName evidence="2">Uncharacterized protein</fullName>
    </submittedName>
</protein>
<evidence type="ECO:0000313" key="2">
    <source>
        <dbReference type="EMBL" id="KAI7730550.1"/>
    </source>
</evidence>
<keyword evidence="1" id="KW-0175">Coiled coil</keyword>
<feature type="coiled-coil region" evidence="1">
    <location>
        <begin position="26"/>
        <end position="59"/>
    </location>
</feature>
<gene>
    <name evidence="2" type="ORF">M8C21_001327</name>
</gene>
<dbReference type="AlphaFoldDB" id="A0AAD5BW64"/>
<dbReference type="Proteomes" id="UP001206925">
    <property type="component" value="Unassembled WGS sequence"/>
</dbReference>
<evidence type="ECO:0000256" key="1">
    <source>
        <dbReference type="SAM" id="Coils"/>
    </source>
</evidence>
<organism evidence="2 3">
    <name type="scientific">Ambrosia artemisiifolia</name>
    <name type="common">Common ragweed</name>
    <dbReference type="NCBI Taxonomy" id="4212"/>
    <lineage>
        <taxon>Eukaryota</taxon>
        <taxon>Viridiplantae</taxon>
        <taxon>Streptophyta</taxon>
        <taxon>Embryophyta</taxon>
        <taxon>Tracheophyta</taxon>
        <taxon>Spermatophyta</taxon>
        <taxon>Magnoliopsida</taxon>
        <taxon>eudicotyledons</taxon>
        <taxon>Gunneridae</taxon>
        <taxon>Pentapetalae</taxon>
        <taxon>asterids</taxon>
        <taxon>campanulids</taxon>
        <taxon>Asterales</taxon>
        <taxon>Asteraceae</taxon>
        <taxon>Asteroideae</taxon>
        <taxon>Heliantheae alliance</taxon>
        <taxon>Heliantheae</taxon>
        <taxon>Ambrosia</taxon>
    </lineage>
</organism>
<sequence length="184" mass="21023">MSTKVKKYLLDGSPGANFTRISYKEIKEKQRKAQAIENAAAAQNRMANFQVMLEKEKANIGTHMHIHRPMEADAQDQGNAPLEKVQLQFERKMAQMKSYWEDVRVQIDQGRTKTCDIISQLRDIEVLLLKDLPTSKRDELQACFSSVCAEADTVVKKILHHMKTPQIHFSDCFNELATTSLQSN</sequence>
<comment type="caution">
    <text evidence="2">The sequence shown here is derived from an EMBL/GenBank/DDBJ whole genome shotgun (WGS) entry which is preliminary data.</text>
</comment>
<proteinExistence type="predicted"/>
<accession>A0AAD5BW64</accession>
<dbReference type="EMBL" id="JAMZMK010010734">
    <property type="protein sequence ID" value="KAI7730550.1"/>
    <property type="molecule type" value="Genomic_DNA"/>
</dbReference>
<reference evidence="2" key="1">
    <citation type="submission" date="2022-06" db="EMBL/GenBank/DDBJ databases">
        <title>Uncovering the hologenomic basis of an extraordinary plant invasion.</title>
        <authorList>
            <person name="Bieker V.C."/>
            <person name="Martin M.D."/>
            <person name="Gilbert T."/>
            <person name="Hodgins K."/>
            <person name="Battlay P."/>
            <person name="Petersen B."/>
            <person name="Wilson J."/>
        </authorList>
    </citation>
    <scope>NUCLEOTIDE SEQUENCE</scope>
    <source>
        <strain evidence="2">AA19_3_7</strain>
        <tissue evidence="2">Leaf</tissue>
    </source>
</reference>
<name>A0AAD5BW64_AMBAR</name>